<reference evidence="1 2" key="1">
    <citation type="submission" date="2015-09" db="EMBL/GenBank/DDBJ databases">
        <authorList>
            <consortium name="Pathogen Informatics"/>
        </authorList>
    </citation>
    <scope>NUCLEOTIDE SEQUENCE [LARGE SCALE GENOMIC DNA]</scope>
    <source>
        <strain evidence="1 2">2789STDY5608849</strain>
    </source>
</reference>
<evidence type="ECO:0000313" key="1">
    <source>
        <dbReference type="EMBL" id="CUO24415.1"/>
    </source>
</evidence>
<dbReference type="EMBL" id="CYYV01000007">
    <property type="protein sequence ID" value="CUO24415.1"/>
    <property type="molecule type" value="Genomic_DNA"/>
</dbReference>
<evidence type="ECO:0000313" key="2">
    <source>
        <dbReference type="Proteomes" id="UP000095706"/>
    </source>
</evidence>
<dbReference type="AlphaFoldDB" id="A0A174DJW2"/>
<gene>
    <name evidence="1" type="ORF">ERS852406_01545</name>
</gene>
<organism evidence="1 2">
    <name type="scientific">Fusicatenibacter saccharivorans</name>
    <dbReference type="NCBI Taxonomy" id="1150298"/>
    <lineage>
        <taxon>Bacteria</taxon>
        <taxon>Bacillati</taxon>
        <taxon>Bacillota</taxon>
        <taxon>Clostridia</taxon>
        <taxon>Lachnospirales</taxon>
        <taxon>Lachnospiraceae</taxon>
        <taxon>Fusicatenibacter</taxon>
    </lineage>
</organism>
<protein>
    <submittedName>
        <fullName evidence="1">Uncharacterized protein</fullName>
    </submittedName>
</protein>
<dbReference type="Proteomes" id="UP000095706">
    <property type="component" value="Unassembled WGS sequence"/>
</dbReference>
<accession>A0A174DJW2</accession>
<dbReference type="RefSeq" id="WP_055227494.1">
    <property type="nucleotide sequence ID" value="NZ_CYYV01000007.1"/>
</dbReference>
<proteinExistence type="predicted"/>
<name>A0A174DJW2_9FIRM</name>
<sequence length="59" mass="6787">MVKIKISYETPDELEEVLRLLHPVTSSYKVAKCQNGAYKRAYVEVAINRQQNGGEVQKY</sequence>